<keyword evidence="3" id="KW-1185">Reference proteome</keyword>
<reference evidence="2 3" key="1">
    <citation type="journal article" date="2019" name="Int. J. Syst. Evol. Microbiol.">
        <title>The Global Catalogue of Microorganisms (GCM) 10K type strain sequencing project: providing services to taxonomists for standard genome sequencing and annotation.</title>
        <authorList>
            <consortium name="The Broad Institute Genomics Platform"/>
            <consortium name="The Broad Institute Genome Sequencing Center for Infectious Disease"/>
            <person name="Wu L."/>
            <person name="Ma J."/>
        </authorList>
    </citation>
    <scope>NUCLEOTIDE SEQUENCE [LARGE SCALE GENOMIC DNA]</scope>
    <source>
        <strain evidence="2 3">CGMCC 1.10387</strain>
    </source>
</reference>
<dbReference type="Proteomes" id="UP001597092">
    <property type="component" value="Unassembled WGS sequence"/>
</dbReference>
<dbReference type="Gene3D" id="1.10.150.650">
    <property type="match status" value="1"/>
</dbReference>
<dbReference type="SUPFAM" id="SSF89550">
    <property type="entry name" value="PHP domain-like"/>
    <property type="match status" value="1"/>
</dbReference>
<protein>
    <submittedName>
        <fullName evidence="2">PHP domain-containing protein</fullName>
    </submittedName>
</protein>
<accession>A0ABD6DSX8</accession>
<dbReference type="InterPro" id="IPR003141">
    <property type="entry name" value="Pol/His_phosphatase_N"/>
</dbReference>
<comment type="caution">
    <text evidence="2">The sequence shown here is derived from an EMBL/GenBank/DDBJ whole genome shotgun (WGS) entry which is preliminary data.</text>
</comment>
<organism evidence="2 3">
    <name type="scientific">Halobellus litoreus</name>
    <dbReference type="NCBI Taxonomy" id="755310"/>
    <lineage>
        <taxon>Archaea</taxon>
        <taxon>Methanobacteriati</taxon>
        <taxon>Methanobacteriota</taxon>
        <taxon>Stenosarchaea group</taxon>
        <taxon>Halobacteria</taxon>
        <taxon>Halobacteriales</taxon>
        <taxon>Haloferacaceae</taxon>
        <taxon>Halobellus</taxon>
    </lineage>
</organism>
<evidence type="ECO:0000313" key="3">
    <source>
        <dbReference type="Proteomes" id="UP001597092"/>
    </source>
</evidence>
<dbReference type="PANTHER" id="PTHR42924:SF18">
    <property type="entry name" value="POLYMERASE_HISTIDINOL PHOSPHATASE N-TERMINAL DOMAIN-CONTAINING PROTEIN"/>
    <property type="match status" value="1"/>
</dbReference>
<gene>
    <name evidence="2" type="ORF">ACFSAS_06650</name>
</gene>
<dbReference type="RefSeq" id="WP_256306718.1">
    <property type="nucleotide sequence ID" value="NZ_JANHAW010000001.1"/>
</dbReference>
<dbReference type="AlphaFoldDB" id="A0ABD6DSX8"/>
<dbReference type="SMART" id="SM00481">
    <property type="entry name" value="POLIIIAc"/>
    <property type="match status" value="1"/>
</dbReference>
<feature type="domain" description="Polymerase/histidinol phosphatase N-terminal" evidence="1">
    <location>
        <begin position="17"/>
        <end position="81"/>
    </location>
</feature>
<dbReference type="InterPro" id="IPR052018">
    <property type="entry name" value="PHP_domain"/>
</dbReference>
<evidence type="ECO:0000313" key="2">
    <source>
        <dbReference type="EMBL" id="MFD1685291.1"/>
    </source>
</evidence>
<evidence type="ECO:0000259" key="1">
    <source>
        <dbReference type="SMART" id="SM00481"/>
    </source>
</evidence>
<dbReference type="Gene3D" id="3.20.20.140">
    <property type="entry name" value="Metal-dependent hydrolases"/>
    <property type="match status" value="1"/>
</dbReference>
<sequence length="277" mass="29944">MRSERSGDPAPERPPVADLHVHTTASDGILEVSELADAARAGDVDVVAVTDHNRVHPKLDAPVQPIGGVTVIRGIELRVDAGEQRLDLLGYGLAVTDRIESVTSRIQRNRKQRGAEIVARVEDRLGVDLDIELREGIGRPNIARAIEASDAPYDFDAAFEELIGNGRPCYVERYVPSFSVGAEVLRESCAVVALAHPFRYPDPESALERARELDAVERFYPYSGSSAQKEERELLDDVAADADLLSTGGSDAHDRTLGVAGPPSAEFESFAARLPGV</sequence>
<dbReference type="InterPro" id="IPR004013">
    <property type="entry name" value="PHP_dom"/>
</dbReference>
<name>A0ABD6DSX8_9EURY</name>
<proteinExistence type="predicted"/>
<dbReference type="EMBL" id="JBHUDP010000002">
    <property type="protein sequence ID" value="MFD1685291.1"/>
    <property type="molecule type" value="Genomic_DNA"/>
</dbReference>
<dbReference type="PANTHER" id="PTHR42924">
    <property type="entry name" value="EXONUCLEASE"/>
    <property type="match status" value="1"/>
</dbReference>
<dbReference type="Pfam" id="PF02811">
    <property type="entry name" value="PHP"/>
    <property type="match status" value="1"/>
</dbReference>
<dbReference type="InterPro" id="IPR016195">
    <property type="entry name" value="Pol/histidinol_Pase-like"/>
</dbReference>